<dbReference type="InterPro" id="IPR027482">
    <property type="entry name" value="Sec1-like_dom2"/>
</dbReference>
<dbReference type="InterPro" id="IPR036045">
    <property type="entry name" value="Sec1-like_sf"/>
</dbReference>
<protein>
    <recommendedName>
        <fullName evidence="4">Protein CBR-VPS-45</fullName>
    </recommendedName>
</protein>
<dbReference type="GO" id="GO:0006907">
    <property type="term" value="P:pinocytosis"/>
    <property type="evidence" value="ECO:0007669"/>
    <property type="project" value="EnsemblMetazoa"/>
</dbReference>
<reference evidence="2 3" key="1">
    <citation type="submission" date="2022-05" db="EMBL/GenBank/DDBJ databases">
        <title>Chromosome-level reference genomes for two strains of Caenorhabditis briggsae: an improved platform for comparative genomics.</title>
        <authorList>
            <person name="Stevens L."/>
            <person name="Andersen E.C."/>
        </authorList>
    </citation>
    <scope>NUCLEOTIDE SEQUENCE [LARGE SCALE GENOMIC DNA]</scope>
    <source>
        <strain evidence="2">QX1410_ONT</strain>
        <tissue evidence="2">Whole-organism</tissue>
    </source>
</reference>
<evidence type="ECO:0000313" key="2">
    <source>
        <dbReference type="EMBL" id="ULT79524.1"/>
    </source>
</evidence>
<dbReference type="EMBL" id="CP090896">
    <property type="protein sequence ID" value="ULT79524.1"/>
    <property type="molecule type" value="Genomic_DNA"/>
</dbReference>
<dbReference type="PANTHER" id="PTHR11679">
    <property type="entry name" value="VESICLE PROTEIN SORTING-ASSOCIATED"/>
    <property type="match status" value="1"/>
</dbReference>
<dbReference type="Gene3D" id="1.25.40.60">
    <property type="match status" value="1"/>
</dbReference>
<dbReference type="Gene3D" id="3.40.50.2060">
    <property type="match status" value="1"/>
</dbReference>
<dbReference type="Gene3D" id="3.40.50.1910">
    <property type="match status" value="1"/>
</dbReference>
<gene>
    <name evidence="2" type="ORF">L3Y34_010254</name>
</gene>
<proteinExistence type="inferred from homology"/>
<dbReference type="InterPro" id="IPR043127">
    <property type="entry name" value="Sec-1-like_dom3a"/>
</dbReference>
<name>A0AAE8ZM65_CAEBR</name>
<dbReference type="InterPro" id="IPR001619">
    <property type="entry name" value="Sec1-like"/>
</dbReference>
<dbReference type="PIRSF" id="PIRSF005715">
    <property type="entry name" value="VPS45_Sec1"/>
    <property type="match status" value="1"/>
</dbReference>
<dbReference type="GO" id="GO:0006898">
    <property type="term" value="P:receptor-mediated endocytosis"/>
    <property type="evidence" value="ECO:0007669"/>
    <property type="project" value="EnsemblMetazoa"/>
</dbReference>
<dbReference type="InterPro" id="IPR043154">
    <property type="entry name" value="Sec-1-like_dom1"/>
</dbReference>
<dbReference type="Pfam" id="PF00995">
    <property type="entry name" value="Sec1"/>
    <property type="match status" value="1"/>
</dbReference>
<dbReference type="Gene3D" id="3.90.830.10">
    <property type="entry name" value="Syntaxin Binding Protein 1, Chain A, domain 2"/>
    <property type="match status" value="1"/>
</dbReference>
<evidence type="ECO:0008006" key="4">
    <source>
        <dbReference type="Google" id="ProtNLM"/>
    </source>
</evidence>
<dbReference type="AlphaFoldDB" id="A0AAE8ZM65"/>
<accession>A0AAE8ZM65</accession>
<dbReference type="Proteomes" id="UP000827892">
    <property type="component" value="Chromosome X"/>
</dbReference>
<evidence type="ECO:0000256" key="1">
    <source>
        <dbReference type="ARBA" id="ARBA00009884"/>
    </source>
</evidence>
<dbReference type="SUPFAM" id="SSF56815">
    <property type="entry name" value="Sec1/munc18-like (SM) proteins"/>
    <property type="match status" value="1"/>
</dbReference>
<sequence length="547" mass="62657">MDLVHSSRKLIQDMIQLAGSQMKLLLMDAETTPTVSCAFAQSEVMQKEVYIFDRIENRSSAENIKNLKCVVFVRPTAENIDRLVKELQEPRFSQYYLYFTNTVNKFDVKRLAESDKNETVREVQELFLDGIPLRKDLFTLNLYHIFDLKFEVKDYAADRIKSGIIALLLQMRKNPAVRYQKNSPNCQKIADEVAQFIRRENGLFENAKRDTTLLVIERFQDIATPLLNQWTYEAMIHEMLALTNNRCTCADQSVVLSELHDDFFAKNITSNFGEIGQNIKTLISEFQEKKHINKNLESIQDMKKFVEDYPQFKKISGTVSKHVSLVGELSSLIQKHNLLEISELEQTIVSDGDHNKCINKIRSLLKNSKTRDVDMFRLILLYALRFQGSSNELKSLFEQVPPRLKSEIEKTCKVLLSYGGAGRHPADLFGGQSTIDITKRFIKGLKGVENIYTQHSPYLKSLVEMCQRGRLENYPLLSNECDRNDNIIVFIVGGATYEEAAFVRNLNEKRDQGFGGPAVVLAGNCMLNTKSFLDEFSEHHAKSTKAV</sequence>
<dbReference type="KEGG" id="cbr:CBG_08081"/>
<dbReference type="OMA" id="VHQLNNA"/>
<comment type="similarity">
    <text evidence="1">Belongs to the STXBP/unc-18/SEC1 family.</text>
</comment>
<organism evidence="2 3">
    <name type="scientific">Caenorhabditis briggsae</name>
    <dbReference type="NCBI Taxonomy" id="6238"/>
    <lineage>
        <taxon>Eukaryota</taxon>
        <taxon>Metazoa</taxon>
        <taxon>Ecdysozoa</taxon>
        <taxon>Nematoda</taxon>
        <taxon>Chromadorea</taxon>
        <taxon>Rhabditida</taxon>
        <taxon>Rhabditina</taxon>
        <taxon>Rhabditomorpha</taxon>
        <taxon>Rhabditoidea</taxon>
        <taxon>Rhabditidae</taxon>
        <taxon>Peloderinae</taxon>
        <taxon>Caenorhabditis</taxon>
    </lineage>
</organism>
<evidence type="ECO:0000313" key="3">
    <source>
        <dbReference type="Proteomes" id="UP000827892"/>
    </source>
</evidence>